<keyword evidence="4 6" id="KW-0472">Membrane</keyword>
<keyword evidence="8" id="KW-1185">Reference proteome</keyword>
<comment type="caution">
    <text evidence="7">The sequence shown here is derived from an EMBL/GenBank/DDBJ whole genome shotgun (WGS) entry which is preliminary data.</text>
</comment>
<evidence type="ECO:0000256" key="1">
    <source>
        <dbReference type="ARBA" id="ARBA00004141"/>
    </source>
</evidence>
<accession>A0ABR3VQA7</accession>
<dbReference type="InterPro" id="IPR005828">
    <property type="entry name" value="MFS_sugar_transport-like"/>
</dbReference>
<protein>
    <submittedName>
        <fullName evidence="7">Uncharacterized protein</fullName>
    </submittedName>
</protein>
<feature type="compositionally biased region" description="Low complexity" evidence="5">
    <location>
        <begin position="321"/>
        <end position="336"/>
    </location>
</feature>
<evidence type="ECO:0000313" key="7">
    <source>
        <dbReference type="EMBL" id="KAL1844011.1"/>
    </source>
</evidence>
<dbReference type="PANTHER" id="PTHR48022:SF37">
    <property type="entry name" value="MAJOR FACILITATOR SUPERFAMILY (MFS) PROFILE DOMAIN-CONTAINING PROTEIN-RELATED"/>
    <property type="match status" value="1"/>
</dbReference>
<sequence length="336" mass="37299">MTKLHGAEGEDFVAAEMLQITTQVQMETDEARRVYWLELFSRRYLRRTATAAYMMCITQLAGAGVIQSYQSLFYAGLGFGSNTVLLITGIYGIMGVVGQGINLFWVADRWPRVRTMGGCPSSLCSPPSPVSFYLAWSSLIPFDSTGFRAGDWRIADRSSLGCLCARRHARRPHAAVQVLRLRRQHRRRLRRRRHDLLVLGPQRPLLQQHHLHHRRRDPAHPPARPGHGLRPGLQGRHLALAQPGHPDRLRRHRLALLRRLRRHPGRRRRLLCLPAARDPGPDPGGDRRPLRRQADGGGAGRGAAGDEGGQGRRGGGGAAGGARVVASRVARGPCHT</sequence>
<evidence type="ECO:0000256" key="3">
    <source>
        <dbReference type="ARBA" id="ARBA00022989"/>
    </source>
</evidence>
<dbReference type="SUPFAM" id="SSF103473">
    <property type="entry name" value="MFS general substrate transporter"/>
    <property type="match status" value="1"/>
</dbReference>
<dbReference type="InterPro" id="IPR050360">
    <property type="entry name" value="MFS_Sugar_Transporters"/>
</dbReference>
<feature type="region of interest" description="Disordered" evidence="5">
    <location>
        <begin position="268"/>
        <end position="336"/>
    </location>
</feature>
<evidence type="ECO:0000256" key="5">
    <source>
        <dbReference type="SAM" id="MobiDB-lite"/>
    </source>
</evidence>
<gene>
    <name evidence="7" type="ORF">VTK73DRAFT_2683</name>
</gene>
<dbReference type="Proteomes" id="UP001586593">
    <property type="component" value="Unassembled WGS sequence"/>
</dbReference>
<feature type="transmembrane region" description="Helical" evidence="6">
    <location>
        <begin position="84"/>
        <end position="106"/>
    </location>
</feature>
<dbReference type="EMBL" id="JAZHXJ010001772">
    <property type="protein sequence ID" value="KAL1844011.1"/>
    <property type="molecule type" value="Genomic_DNA"/>
</dbReference>
<dbReference type="Pfam" id="PF00083">
    <property type="entry name" value="Sugar_tr"/>
    <property type="match status" value="1"/>
</dbReference>
<reference evidence="7 8" key="1">
    <citation type="journal article" date="2024" name="Commun. Biol.">
        <title>Comparative genomic analysis of thermophilic fungi reveals convergent evolutionary adaptations and gene losses.</title>
        <authorList>
            <person name="Steindorff A.S."/>
            <person name="Aguilar-Pontes M.V."/>
            <person name="Robinson A.J."/>
            <person name="Andreopoulos B."/>
            <person name="LaButti K."/>
            <person name="Kuo A."/>
            <person name="Mondo S."/>
            <person name="Riley R."/>
            <person name="Otillar R."/>
            <person name="Haridas S."/>
            <person name="Lipzen A."/>
            <person name="Grimwood J."/>
            <person name="Schmutz J."/>
            <person name="Clum A."/>
            <person name="Reid I.D."/>
            <person name="Moisan M.C."/>
            <person name="Butler G."/>
            <person name="Nguyen T.T.M."/>
            <person name="Dewar K."/>
            <person name="Conant G."/>
            <person name="Drula E."/>
            <person name="Henrissat B."/>
            <person name="Hansel C."/>
            <person name="Singer S."/>
            <person name="Hutchinson M.I."/>
            <person name="de Vries R.P."/>
            <person name="Natvig D.O."/>
            <person name="Powell A.J."/>
            <person name="Tsang A."/>
            <person name="Grigoriev I.V."/>
        </authorList>
    </citation>
    <scope>NUCLEOTIDE SEQUENCE [LARGE SCALE GENOMIC DNA]</scope>
    <source>
        <strain evidence="7 8">ATCC 24622</strain>
    </source>
</reference>
<feature type="compositionally biased region" description="Basic and acidic residues" evidence="5">
    <location>
        <begin position="284"/>
        <end position="294"/>
    </location>
</feature>
<dbReference type="InterPro" id="IPR036259">
    <property type="entry name" value="MFS_trans_sf"/>
</dbReference>
<feature type="compositionally biased region" description="Gly residues" evidence="5">
    <location>
        <begin position="295"/>
        <end position="320"/>
    </location>
</feature>
<dbReference type="PANTHER" id="PTHR48022">
    <property type="entry name" value="PLASTIDIC GLUCOSE TRANSPORTER 4"/>
    <property type="match status" value="1"/>
</dbReference>
<evidence type="ECO:0000256" key="2">
    <source>
        <dbReference type="ARBA" id="ARBA00022692"/>
    </source>
</evidence>
<feature type="transmembrane region" description="Helical" evidence="6">
    <location>
        <begin position="51"/>
        <end position="72"/>
    </location>
</feature>
<organism evidence="7 8">
    <name type="scientific">Phialemonium thermophilum</name>
    <dbReference type="NCBI Taxonomy" id="223376"/>
    <lineage>
        <taxon>Eukaryota</taxon>
        <taxon>Fungi</taxon>
        <taxon>Dikarya</taxon>
        <taxon>Ascomycota</taxon>
        <taxon>Pezizomycotina</taxon>
        <taxon>Sordariomycetes</taxon>
        <taxon>Sordariomycetidae</taxon>
        <taxon>Cephalothecales</taxon>
        <taxon>Cephalothecaceae</taxon>
        <taxon>Phialemonium</taxon>
    </lineage>
</organism>
<feature type="region of interest" description="Disordered" evidence="5">
    <location>
        <begin position="208"/>
        <end position="234"/>
    </location>
</feature>
<evidence type="ECO:0000313" key="8">
    <source>
        <dbReference type="Proteomes" id="UP001586593"/>
    </source>
</evidence>
<keyword evidence="2 6" id="KW-0812">Transmembrane</keyword>
<dbReference type="Gene3D" id="1.20.1250.20">
    <property type="entry name" value="MFS general substrate transporter like domains"/>
    <property type="match status" value="1"/>
</dbReference>
<keyword evidence="3 6" id="KW-1133">Transmembrane helix</keyword>
<comment type="subcellular location">
    <subcellularLocation>
        <location evidence="1">Membrane</location>
        <topology evidence="1">Multi-pass membrane protein</topology>
    </subcellularLocation>
</comment>
<name>A0ABR3VQA7_9PEZI</name>
<evidence type="ECO:0000256" key="6">
    <source>
        <dbReference type="SAM" id="Phobius"/>
    </source>
</evidence>
<evidence type="ECO:0000256" key="4">
    <source>
        <dbReference type="ARBA" id="ARBA00023136"/>
    </source>
</evidence>
<proteinExistence type="predicted"/>